<dbReference type="EMBL" id="ABVL01000014">
    <property type="protein sequence ID" value="EDY18235.1"/>
    <property type="molecule type" value="Genomic_DNA"/>
</dbReference>
<evidence type="ECO:0000256" key="1">
    <source>
        <dbReference type="SAM" id="SignalP"/>
    </source>
</evidence>
<gene>
    <name evidence="2" type="ORF">CfE428DRAFT_4371</name>
</gene>
<dbReference type="PROSITE" id="PS51257">
    <property type="entry name" value="PROKAR_LIPOPROTEIN"/>
    <property type="match status" value="1"/>
</dbReference>
<dbReference type="RefSeq" id="WP_006981695.1">
    <property type="nucleotide sequence ID" value="NZ_ABVL01000014.1"/>
</dbReference>
<accession>B4D632</accession>
<dbReference type="AlphaFoldDB" id="B4D632"/>
<feature type="signal peptide" evidence="1">
    <location>
        <begin position="1"/>
        <end position="20"/>
    </location>
</feature>
<evidence type="ECO:0008006" key="4">
    <source>
        <dbReference type="Google" id="ProtNLM"/>
    </source>
</evidence>
<comment type="caution">
    <text evidence="2">The sequence shown here is derived from an EMBL/GenBank/DDBJ whole genome shotgun (WGS) entry which is preliminary data.</text>
</comment>
<name>B4D632_9BACT</name>
<organism evidence="2 3">
    <name type="scientific">Chthoniobacter flavus Ellin428</name>
    <dbReference type="NCBI Taxonomy" id="497964"/>
    <lineage>
        <taxon>Bacteria</taxon>
        <taxon>Pseudomonadati</taxon>
        <taxon>Verrucomicrobiota</taxon>
        <taxon>Spartobacteria</taxon>
        <taxon>Chthoniobacterales</taxon>
        <taxon>Chthoniobacteraceae</taxon>
        <taxon>Chthoniobacter</taxon>
    </lineage>
</organism>
<reference evidence="2 3" key="1">
    <citation type="journal article" date="2011" name="J. Bacteriol.">
        <title>Genome sequence of Chthoniobacter flavus Ellin428, an aerobic heterotrophic soil bacterium.</title>
        <authorList>
            <person name="Kant R."/>
            <person name="van Passel M.W."/>
            <person name="Palva A."/>
            <person name="Lucas S."/>
            <person name="Lapidus A."/>
            <person name="Glavina Del Rio T."/>
            <person name="Dalin E."/>
            <person name="Tice H."/>
            <person name="Bruce D."/>
            <person name="Goodwin L."/>
            <person name="Pitluck S."/>
            <person name="Larimer F.W."/>
            <person name="Land M.L."/>
            <person name="Hauser L."/>
            <person name="Sangwan P."/>
            <person name="de Vos W.M."/>
            <person name="Janssen P.H."/>
            <person name="Smidt H."/>
        </authorList>
    </citation>
    <scope>NUCLEOTIDE SEQUENCE [LARGE SCALE GENOMIC DNA]</scope>
    <source>
        <strain evidence="2 3">Ellin428</strain>
    </source>
</reference>
<protein>
    <recommendedName>
        <fullName evidence="4">Lipoprotein</fullName>
    </recommendedName>
</protein>
<evidence type="ECO:0000313" key="2">
    <source>
        <dbReference type="EMBL" id="EDY18235.1"/>
    </source>
</evidence>
<proteinExistence type="predicted"/>
<sequence>MKTLSFLPALVLAGFLAACATQPDTSHFVSLGSHRGYYIIEPGSPLQKKLGYDQAPVSDTADPLHRGYGNDVIAFRFNRAGRLAAPPAYIVQVKPDPQTARSLASLVQGVSTRDQIERLFPPGNRRFIQPDGGLLVYHDVAVHDALEQLTQPGSAR</sequence>
<keyword evidence="3" id="KW-1185">Reference proteome</keyword>
<feature type="chain" id="PRO_5002802862" description="Lipoprotein" evidence="1">
    <location>
        <begin position="21"/>
        <end position="156"/>
    </location>
</feature>
<keyword evidence="1" id="KW-0732">Signal</keyword>
<dbReference type="Proteomes" id="UP000005824">
    <property type="component" value="Unassembled WGS sequence"/>
</dbReference>
<dbReference type="InParanoid" id="B4D632"/>
<evidence type="ECO:0000313" key="3">
    <source>
        <dbReference type="Proteomes" id="UP000005824"/>
    </source>
</evidence>